<organism evidence="2 3">
    <name type="scientific">Colletotrichum tofieldiae</name>
    <dbReference type="NCBI Taxonomy" id="708197"/>
    <lineage>
        <taxon>Eukaryota</taxon>
        <taxon>Fungi</taxon>
        <taxon>Dikarya</taxon>
        <taxon>Ascomycota</taxon>
        <taxon>Pezizomycotina</taxon>
        <taxon>Sordariomycetes</taxon>
        <taxon>Hypocreomycetidae</taxon>
        <taxon>Glomerellales</taxon>
        <taxon>Glomerellaceae</taxon>
        <taxon>Colletotrichum</taxon>
        <taxon>Colletotrichum spaethianum species complex</taxon>
    </lineage>
</organism>
<feature type="region of interest" description="Disordered" evidence="1">
    <location>
        <begin position="53"/>
        <end position="76"/>
    </location>
</feature>
<evidence type="ECO:0000313" key="3">
    <source>
        <dbReference type="Proteomes" id="UP000076552"/>
    </source>
</evidence>
<feature type="compositionally biased region" description="Polar residues" evidence="1">
    <location>
        <begin position="53"/>
        <end position="65"/>
    </location>
</feature>
<evidence type="ECO:0000256" key="1">
    <source>
        <dbReference type="SAM" id="MobiDB-lite"/>
    </source>
</evidence>
<keyword evidence="3" id="KW-1185">Reference proteome</keyword>
<comment type="caution">
    <text evidence="2">The sequence shown here is derived from an EMBL/GenBank/DDBJ whole genome shotgun (WGS) entry which is preliminary data.</text>
</comment>
<proteinExistence type="predicted"/>
<sequence length="224" mass="25891">MNIELPRIEELDRPLRPSVNSPTFGGRENYCNHLLEPRRDGIDPFLNSLLDRSSPSRRVTSTGSISVRRPRNSRGGTRCNVKYTDQQIDFIDYFRVDQHLSWKEVEAKYAAAFPEDAAKGHKRGPQGLQGVYYRKNKQIPVTDPNNLLVFDEDDNPKTFQCDVREQGKKMNSSIGLLSMHPERAITYPWVSEKHKRQCEKLDKLSLMPPECGSRRDEQREIANF</sequence>
<name>A0A161WJ44_9PEZI</name>
<gene>
    <name evidence="2" type="ORF">CT0861_07764</name>
</gene>
<reference evidence="2 3" key="1">
    <citation type="submission" date="2015-06" db="EMBL/GenBank/DDBJ databases">
        <title>Survival trade-offs in plant roots during colonization by closely related pathogenic and mutualistic fungi.</title>
        <authorList>
            <person name="Hacquard S."/>
            <person name="Kracher B."/>
            <person name="Hiruma K."/>
            <person name="Weinman A."/>
            <person name="Muench P."/>
            <person name="Garrido Oter R."/>
            <person name="Ver Loren van Themaat E."/>
            <person name="Dallerey J.-F."/>
            <person name="Damm U."/>
            <person name="Henrissat B."/>
            <person name="Lespinet O."/>
            <person name="Thon M."/>
            <person name="Kemen E."/>
            <person name="McHardy A.C."/>
            <person name="Schulze-Lefert P."/>
            <person name="O'Connell R.J."/>
        </authorList>
    </citation>
    <scope>NUCLEOTIDE SEQUENCE [LARGE SCALE GENOMIC DNA]</scope>
    <source>
        <strain evidence="2 3">0861</strain>
    </source>
</reference>
<dbReference type="EMBL" id="LFIV01000080">
    <property type="protein sequence ID" value="KZL70976.1"/>
    <property type="molecule type" value="Genomic_DNA"/>
</dbReference>
<dbReference type="AlphaFoldDB" id="A0A161WJ44"/>
<accession>A0A161WJ44</accession>
<evidence type="ECO:0000313" key="2">
    <source>
        <dbReference type="EMBL" id="KZL70976.1"/>
    </source>
</evidence>
<dbReference type="Proteomes" id="UP000076552">
    <property type="component" value="Unassembled WGS sequence"/>
</dbReference>
<protein>
    <submittedName>
        <fullName evidence="2">Uncharacterized protein</fullName>
    </submittedName>
</protein>